<reference evidence="1" key="2">
    <citation type="journal article" date="2015" name="Fish Shellfish Immunol.">
        <title>Early steps in the European eel (Anguilla anguilla)-Vibrio vulnificus interaction in the gills: Role of the RtxA13 toxin.</title>
        <authorList>
            <person name="Callol A."/>
            <person name="Pajuelo D."/>
            <person name="Ebbesson L."/>
            <person name="Teles M."/>
            <person name="MacKenzie S."/>
            <person name="Amaro C."/>
        </authorList>
    </citation>
    <scope>NUCLEOTIDE SEQUENCE</scope>
</reference>
<name>A0A0E9WYF1_ANGAN</name>
<dbReference type="EMBL" id="GBXM01013213">
    <property type="protein sequence ID" value="JAH95364.1"/>
    <property type="molecule type" value="Transcribed_RNA"/>
</dbReference>
<evidence type="ECO:0000313" key="1">
    <source>
        <dbReference type="EMBL" id="JAH95364.1"/>
    </source>
</evidence>
<organism evidence="1">
    <name type="scientific">Anguilla anguilla</name>
    <name type="common">European freshwater eel</name>
    <name type="synonym">Muraena anguilla</name>
    <dbReference type="NCBI Taxonomy" id="7936"/>
    <lineage>
        <taxon>Eukaryota</taxon>
        <taxon>Metazoa</taxon>
        <taxon>Chordata</taxon>
        <taxon>Craniata</taxon>
        <taxon>Vertebrata</taxon>
        <taxon>Euteleostomi</taxon>
        <taxon>Actinopterygii</taxon>
        <taxon>Neopterygii</taxon>
        <taxon>Teleostei</taxon>
        <taxon>Anguilliformes</taxon>
        <taxon>Anguillidae</taxon>
        <taxon>Anguilla</taxon>
    </lineage>
</organism>
<dbReference type="AlphaFoldDB" id="A0A0E9WYF1"/>
<protein>
    <submittedName>
        <fullName evidence="1">Uncharacterized protein</fullName>
    </submittedName>
</protein>
<sequence length="96" mass="10873">MEFEGNSCLINNCLINESQTMEEEFVFCKTDEVLTPGNLPLPFPSSHTSKLSRFQYLLRLLFCLKSSALQIHPKITGETELDSLNIYTSCAQLILL</sequence>
<accession>A0A0E9WYF1</accession>
<proteinExistence type="predicted"/>
<reference evidence="1" key="1">
    <citation type="submission" date="2014-11" db="EMBL/GenBank/DDBJ databases">
        <authorList>
            <person name="Amaro Gonzalez C."/>
        </authorList>
    </citation>
    <scope>NUCLEOTIDE SEQUENCE</scope>
</reference>